<accession>A0AAD8YDD4</accession>
<sequence>MSGKFSSQRNNSTNRRGNSTNQRDLDGGIRFGKKSSSNYDAVATVQTVATKPLKKMTARDWRIFRENYNISTKGGKSPPPLRSFRENPIGVTPIHPSIIDAIENNLRYKEPSPIQRIAIPIGMQRRDLIGIAETGSGKTAAFGIPLCHHVLCFPKSILDSVADDGPLALVMAPTRELALQINVEFGKLLSGQRNVNSLAVVGGQSITEQATKLRNGVHIIVGTPGRINDCVEMAYLVLNQCSYIVLDEADRMIDLGFAPQIEQILDAMGGKLKSENEEEAYEQERRDLEALGKAVPSHRLTAMFSATMPSEVERIAKRYLRHPVIVSVGDQDSGKNARITQRILYLSSPKQKEGTLRDILRRSRPNEKIIVFVNEKKHSEGVGRMVESSGRRCVVLHGGKTQEEREKNLAIFRQGGVVMVATDVAGRGLDIPDVQQVINFDLPTRSIDNYCHRIGRTGRAGKEGLATSFITDEDEGIMAPLTQYLKSTGSNIPDRLARHPAATSSIHGDYIR</sequence>
<dbReference type="Pfam" id="PF00271">
    <property type="entry name" value="Helicase_C"/>
    <property type="match status" value="1"/>
</dbReference>
<keyword evidence="2 6" id="KW-0547">Nucleotide-binding</keyword>
<dbReference type="CDD" id="cd18787">
    <property type="entry name" value="SF2_C_DEAD"/>
    <property type="match status" value="1"/>
</dbReference>
<dbReference type="InterPro" id="IPR000629">
    <property type="entry name" value="RNA-helicase_DEAD-box_CS"/>
</dbReference>
<name>A0AAD8YDD4_9STRA</name>
<evidence type="ECO:0000256" key="3">
    <source>
        <dbReference type="ARBA" id="ARBA00022801"/>
    </source>
</evidence>
<dbReference type="CDD" id="cd17945">
    <property type="entry name" value="DEADc_DDX23"/>
    <property type="match status" value="1"/>
</dbReference>
<dbReference type="Gene3D" id="3.40.50.300">
    <property type="entry name" value="P-loop containing nucleotide triphosphate hydrolases"/>
    <property type="match status" value="2"/>
</dbReference>
<dbReference type="GO" id="GO:0016787">
    <property type="term" value="F:hydrolase activity"/>
    <property type="evidence" value="ECO:0007669"/>
    <property type="project" value="UniProtKB-KW"/>
</dbReference>
<dbReference type="InterPro" id="IPR001650">
    <property type="entry name" value="Helicase_C-like"/>
</dbReference>
<evidence type="ECO:0000313" key="10">
    <source>
        <dbReference type="EMBL" id="KAK1743733.1"/>
    </source>
</evidence>
<evidence type="ECO:0000259" key="9">
    <source>
        <dbReference type="PROSITE" id="PS51194"/>
    </source>
</evidence>
<dbReference type="SMART" id="SM00487">
    <property type="entry name" value="DEXDc"/>
    <property type="match status" value="1"/>
</dbReference>
<dbReference type="Pfam" id="PF00270">
    <property type="entry name" value="DEAD"/>
    <property type="match status" value="1"/>
</dbReference>
<dbReference type="PANTHER" id="PTHR47958">
    <property type="entry name" value="ATP-DEPENDENT RNA HELICASE DBP3"/>
    <property type="match status" value="1"/>
</dbReference>
<evidence type="ECO:0000256" key="4">
    <source>
        <dbReference type="ARBA" id="ARBA00022806"/>
    </source>
</evidence>
<dbReference type="AlphaFoldDB" id="A0AAD8YDD4"/>
<dbReference type="InterPro" id="IPR014001">
    <property type="entry name" value="Helicase_ATP-bd"/>
</dbReference>
<keyword evidence="5 6" id="KW-0067">ATP-binding</keyword>
<feature type="region of interest" description="Disordered" evidence="7">
    <location>
        <begin position="1"/>
        <end position="33"/>
    </location>
</feature>
<evidence type="ECO:0000256" key="7">
    <source>
        <dbReference type="SAM" id="MobiDB-lite"/>
    </source>
</evidence>
<evidence type="ECO:0000256" key="1">
    <source>
        <dbReference type="ARBA" id="ARBA00012552"/>
    </source>
</evidence>
<comment type="caution">
    <text evidence="10">The sequence shown here is derived from an EMBL/GenBank/DDBJ whole genome shotgun (WGS) entry which is preliminary data.</text>
</comment>
<feature type="compositionally biased region" description="Low complexity" evidence="7">
    <location>
        <begin position="1"/>
        <end position="22"/>
    </location>
</feature>
<evidence type="ECO:0000313" key="11">
    <source>
        <dbReference type="Proteomes" id="UP001224775"/>
    </source>
</evidence>
<reference evidence="10" key="1">
    <citation type="submission" date="2023-06" db="EMBL/GenBank/DDBJ databases">
        <title>Survivors Of The Sea: Transcriptome response of Skeletonema marinoi to long-term dormancy.</title>
        <authorList>
            <person name="Pinder M.I.M."/>
            <person name="Kourtchenko O."/>
            <person name="Robertson E.K."/>
            <person name="Larsson T."/>
            <person name="Maumus F."/>
            <person name="Osuna-Cruz C.M."/>
            <person name="Vancaester E."/>
            <person name="Stenow R."/>
            <person name="Vandepoele K."/>
            <person name="Ploug H."/>
            <person name="Bruchert V."/>
            <person name="Godhe A."/>
            <person name="Topel M."/>
        </authorList>
    </citation>
    <scope>NUCLEOTIDE SEQUENCE</scope>
    <source>
        <strain evidence="10">R05AC</strain>
    </source>
</reference>
<evidence type="ECO:0000256" key="6">
    <source>
        <dbReference type="RuleBase" id="RU000492"/>
    </source>
</evidence>
<dbReference type="Proteomes" id="UP001224775">
    <property type="component" value="Unassembled WGS sequence"/>
</dbReference>
<dbReference type="PROSITE" id="PS51194">
    <property type="entry name" value="HELICASE_CTER"/>
    <property type="match status" value="1"/>
</dbReference>
<dbReference type="GO" id="GO:0005524">
    <property type="term" value="F:ATP binding"/>
    <property type="evidence" value="ECO:0007669"/>
    <property type="project" value="UniProtKB-KW"/>
</dbReference>
<dbReference type="SMART" id="SM00490">
    <property type="entry name" value="HELICc"/>
    <property type="match status" value="1"/>
</dbReference>
<dbReference type="PROSITE" id="PS51192">
    <property type="entry name" value="HELICASE_ATP_BIND_1"/>
    <property type="match status" value="1"/>
</dbReference>
<dbReference type="EMBL" id="JATAAI010000008">
    <property type="protein sequence ID" value="KAK1743733.1"/>
    <property type="molecule type" value="Genomic_DNA"/>
</dbReference>
<keyword evidence="11" id="KW-1185">Reference proteome</keyword>
<dbReference type="InterPro" id="IPR011545">
    <property type="entry name" value="DEAD/DEAH_box_helicase_dom"/>
</dbReference>
<feature type="domain" description="Helicase ATP-binding" evidence="8">
    <location>
        <begin position="119"/>
        <end position="326"/>
    </location>
</feature>
<dbReference type="InterPro" id="IPR027417">
    <property type="entry name" value="P-loop_NTPase"/>
</dbReference>
<dbReference type="EC" id="3.6.4.13" evidence="1"/>
<feature type="domain" description="Helicase C-terminal" evidence="9">
    <location>
        <begin position="355"/>
        <end position="500"/>
    </location>
</feature>
<dbReference type="GO" id="GO:0003724">
    <property type="term" value="F:RNA helicase activity"/>
    <property type="evidence" value="ECO:0007669"/>
    <property type="project" value="UniProtKB-EC"/>
</dbReference>
<protein>
    <recommendedName>
        <fullName evidence="1">RNA helicase</fullName>
        <ecNumber evidence="1">3.6.4.13</ecNumber>
    </recommendedName>
</protein>
<evidence type="ECO:0000256" key="5">
    <source>
        <dbReference type="ARBA" id="ARBA00022840"/>
    </source>
</evidence>
<keyword evidence="4 6" id="KW-0347">Helicase</keyword>
<dbReference type="GO" id="GO:0003676">
    <property type="term" value="F:nucleic acid binding"/>
    <property type="evidence" value="ECO:0007669"/>
    <property type="project" value="InterPro"/>
</dbReference>
<evidence type="ECO:0000259" key="8">
    <source>
        <dbReference type="PROSITE" id="PS51192"/>
    </source>
</evidence>
<dbReference type="SUPFAM" id="SSF52540">
    <property type="entry name" value="P-loop containing nucleoside triphosphate hydrolases"/>
    <property type="match status" value="1"/>
</dbReference>
<proteinExistence type="inferred from homology"/>
<organism evidence="10 11">
    <name type="scientific">Skeletonema marinoi</name>
    <dbReference type="NCBI Taxonomy" id="267567"/>
    <lineage>
        <taxon>Eukaryota</taxon>
        <taxon>Sar</taxon>
        <taxon>Stramenopiles</taxon>
        <taxon>Ochrophyta</taxon>
        <taxon>Bacillariophyta</taxon>
        <taxon>Coscinodiscophyceae</taxon>
        <taxon>Thalassiosirophycidae</taxon>
        <taxon>Thalassiosirales</taxon>
        <taxon>Skeletonemataceae</taxon>
        <taxon>Skeletonema</taxon>
        <taxon>Skeletonema marinoi-dohrnii complex</taxon>
    </lineage>
</organism>
<comment type="similarity">
    <text evidence="6">Belongs to the DEAD box helicase family.</text>
</comment>
<gene>
    <name evidence="10" type="ORF">QTG54_005330</name>
</gene>
<evidence type="ECO:0000256" key="2">
    <source>
        <dbReference type="ARBA" id="ARBA00022741"/>
    </source>
</evidence>
<dbReference type="PROSITE" id="PS00039">
    <property type="entry name" value="DEAD_ATP_HELICASE"/>
    <property type="match status" value="1"/>
</dbReference>
<keyword evidence="3 6" id="KW-0378">Hydrolase</keyword>